<dbReference type="Pfam" id="PF10934">
    <property type="entry name" value="Sheath_initiator"/>
    <property type="match status" value="1"/>
</dbReference>
<protein>
    <submittedName>
        <fullName evidence="1">DUF2634 domain-containing protein</fullName>
    </submittedName>
</protein>
<dbReference type="InterPro" id="IPR020288">
    <property type="entry name" value="Sheath_initiator"/>
</dbReference>
<dbReference type="EMBL" id="JAJNBZ010000003">
    <property type="protein sequence ID" value="MCE5168963.1"/>
    <property type="molecule type" value="Genomic_DNA"/>
</dbReference>
<comment type="caution">
    <text evidence="1">The sequence shown here is derived from an EMBL/GenBank/DDBJ whole genome shotgun (WGS) entry which is preliminary data.</text>
</comment>
<gene>
    <name evidence="1" type="ORF">LQV63_06530</name>
</gene>
<keyword evidence="2" id="KW-1185">Reference proteome</keyword>
<dbReference type="Gene3D" id="3.10.450.40">
    <property type="match status" value="1"/>
</dbReference>
<accession>A0ABS8YAK3</accession>
<evidence type="ECO:0000313" key="1">
    <source>
        <dbReference type="EMBL" id="MCE5168963.1"/>
    </source>
</evidence>
<reference evidence="1 2" key="1">
    <citation type="submission" date="2021-11" db="EMBL/GenBank/DDBJ databases">
        <title>Draft genome sequence of Paenibacillus profundus YoMME, a new Gram-positive bacteria with exoelectrogenic properties.</title>
        <authorList>
            <person name="Hubenova Y."/>
            <person name="Hubenova E."/>
            <person name="Manasiev Y."/>
            <person name="Peykov S."/>
            <person name="Mitov M."/>
        </authorList>
    </citation>
    <scope>NUCLEOTIDE SEQUENCE [LARGE SCALE GENOMIC DNA]</scope>
    <source>
        <strain evidence="1 2">YoMME</strain>
    </source>
</reference>
<proteinExistence type="predicted"/>
<organism evidence="1 2">
    <name type="scientific">Paenibacillus profundus</name>
    <dbReference type="NCBI Taxonomy" id="1173085"/>
    <lineage>
        <taxon>Bacteria</taxon>
        <taxon>Bacillati</taxon>
        <taxon>Bacillota</taxon>
        <taxon>Bacilli</taxon>
        <taxon>Bacillales</taxon>
        <taxon>Paenibacillaceae</taxon>
        <taxon>Paenibacillus</taxon>
    </lineage>
</organism>
<dbReference type="RefSeq" id="WP_019422690.1">
    <property type="nucleotide sequence ID" value="NZ_JAJNBZ010000003.1"/>
</dbReference>
<sequence>MKSWALKDGDIQVSDGQIAWIDGREELAQSVRVRMGTRLGEYFFAPDMGLDHDQMMGKQVDEDSIREAVMRCLAEEPRIQSVEELEIDWDERARTVSMRLVMMSADGEEVELNYADGSGFEAQNV</sequence>
<dbReference type="Proteomes" id="UP001199916">
    <property type="component" value="Unassembled WGS sequence"/>
</dbReference>
<dbReference type="SUPFAM" id="SSF160719">
    <property type="entry name" value="gpW/gp25-like"/>
    <property type="match status" value="1"/>
</dbReference>
<evidence type="ECO:0000313" key="2">
    <source>
        <dbReference type="Proteomes" id="UP001199916"/>
    </source>
</evidence>
<name>A0ABS8YAK3_9BACL</name>